<name>M7YIR1_TRIUA</name>
<reference evidence="1" key="1">
    <citation type="journal article" date="2013" name="Nature">
        <title>Draft genome of the wheat A-genome progenitor Triticum urartu.</title>
        <authorList>
            <person name="Ling H.Q."/>
            <person name="Zhao S."/>
            <person name="Liu D."/>
            <person name="Wang J."/>
            <person name="Sun H."/>
            <person name="Zhang C."/>
            <person name="Fan H."/>
            <person name="Li D."/>
            <person name="Dong L."/>
            <person name="Tao Y."/>
            <person name="Gao C."/>
            <person name="Wu H."/>
            <person name="Li Y."/>
            <person name="Cui Y."/>
            <person name="Guo X."/>
            <person name="Zheng S."/>
            <person name="Wang B."/>
            <person name="Yu K."/>
            <person name="Liang Q."/>
            <person name="Yang W."/>
            <person name="Lou X."/>
            <person name="Chen J."/>
            <person name="Feng M."/>
            <person name="Jian J."/>
            <person name="Zhang X."/>
            <person name="Luo G."/>
            <person name="Jiang Y."/>
            <person name="Liu J."/>
            <person name="Wang Z."/>
            <person name="Sha Y."/>
            <person name="Zhang B."/>
            <person name="Wu H."/>
            <person name="Tang D."/>
            <person name="Shen Q."/>
            <person name="Xue P."/>
            <person name="Zou S."/>
            <person name="Wang X."/>
            <person name="Liu X."/>
            <person name="Wang F."/>
            <person name="Yang Y."/>
            <person name="An X."/>
            <person name="Dong Z."/>
            <person name="Zhang K."/>
            <person name="Zhang X."/>
            <person name="Luo M.C."/>
            <person name="Dvorak J."/>
            <person name="Tong Y."/>
            <person name="Wang J."/>
            <person name="Yang H."/>
            <person name="Li Z."/>
            <person name="Wang D."/>
            <person name="Zhang A."/>
            <person name="Wang J."/>
        </authorList>
    </citation>
    <scope>NUCLEOTIDE SEQUENCE</scope>
</reference>
<accession>M7YIR1</accession>
<organism evidence="1">
    <name type="scientific">Triticum urartu</name>
    <name type="common">Red wild einkorn</name>
    <name type="synonym">Crithodium urartu</name>
    <dbReference type="NCBI Taxonomy" id="4572"/>
    <lineage>
        <taxon>Eukaryota</taxon>
        <taxon>Viridiplantae</taxon>
        <taxon>Streptophyta</taxon>
        <taxon>Embryophyta</taxon>
        <taxon>Tracheophyta</taxon>
        <taxon>Spermatophyta</taxon>
        <taxon>Magnoliopsida</taxon>
        <taxon>Liliopsida</taxon>
        <taxon>Poales</taxon>
        <taxon>Poaceae</taxon>
        <taxon>BOP clade</taxon>
        <taxon>Pooideae</taxon>
        <taxon>Triticodae</taxon>
        <taxon>Triticeae</taxon>
        <taxon>Triticinae</taxon>
        <taxon>Triticum</taxon>
    </lineage>
</organism>
<dbReference type="AlphaFoldDB" id="M7YIR1"/>
<sequence length="74" mass="8032">MKQRCSCSLLIHRALLLLLLPLAFLAGMLSIGGLLTEGNNAADPEDSNFPAVLHKSMGQRNGGRELVSHFLRFA</sequence>
<protein>
    <submittedName>
        <fullName evidence="1">Uncharacterized protein</fullName>
    </submittedName>
</protein>
<dbReference type="EMBL" id="KD265670">
    <property type="protein sequence ID" value="EMS47102.1"/>
    <property type="molecule type" value="Genomic_DNA"/>
</dbReference>
<proteinExistence type="predicted"/>
<evidence type="ECO:0000313" key="1">
    <source>
        <dbReference type="EMBL" id="EMS47102.1"/>
    </source>
</evidence>
<gene>
    <name evidence="1" type="ORF">TRIUR3_06196</name>
</gene>